<dbReference type="InParanoid" id="A0A3Q0FKM0"/>
<dbReference type="PANTHER" id="PTHR23120:SF40">
    <property type="entry name" value="MAESTRO HEAT-LIKE REPEAT-CONTAINING PROTEIN FAMILY MEMBER 6"/>
    <property type="match status" value="1"/>
</dbReference>
<sequence length="461" mass="51195">MDRLRQMLKNRMPRVSPGEEDSSRRPGLKEEAHPIGAVKTTKTRWWTCLLCWIRKPAAPITKTEEGEEPSRKAGRWLQLRLGRRNPPQEEHQAGLPCSSPPRAPSHQELCPETRPEEGDPASPGQEVSKPRPSPSLSSSSSRGDLDSTVESGSNSPYGTTIKVIPYWPGEEVEEEQEGEDLMLLEEEALTDIIQHLQGQGKDKEHGKRFLLGIPALCRATKQRGEDNLEPETCKMVLLQKIMGLMETVTQDEEPNWTLCNSIAAICSLSELKPALEPAMESCLLQTTLKICLTSPKQNSLYVRTKQQKHMEDLEAMLRSLLAIAPSLGRLQFLWEHLTSWLQSPDAIDRAKAMRSSSALLRFAVSLLPQFGVRGPWAQGCLLGLLRLPCDHPAPGNDSPNLPQMGDTVAQLCLSLSHPAADLSCQAREGIYLLAQILLHHKSKEARPGCKTPMETILLPTH</sequence>
<dbReference type="GO" id="GO:0005737">
    <property type="term" value="C:cytoplasm"/>
    <property type="evidence" value="ECO:0007669"/>
    <property type="project" value="TreeGrafter"/>
</dbReference>
<name>A0A3Q0FKM0_ALLSI</name>
<evidence type="ECO:0000256" key="1">
    <source>
        <dbReference type="SAM" id="MobiDB-lite"/>
    </source>
</evidence>
<keyword evidence="2" id="KW-1185">Reference proteome</keyword>
<evidence type="ECO:0000313" key="2">
    <source>
        <dbReference type="Proteomes" id="UP000189705"/>
    </source>
</evidence>
<feature type="compositionally biased region" description="Basic and acidic residues" evidence="1">
    <location>
        <begin position="21"/>
        <end position="33"/>
    </location>
</feature>
<gene>
    <name evidence="3" type="primary">LOC102386134</name>
</gene>
<dbReference type="InterPro" id="IPR045206">
    <property type="entry name" value="Maestro_heat-like_prot"/>
</dbReference>
<accession>A0A3Q0FKM0</accession>
<dbReference type="RefSeq" id="XP_025048181.1">
    <property type="nucleotide sequence ID" value="XM_025192396.1"/>
</dbReference>
<dbReference type="Proteomes" id="UP000189705">
    <property type="component" value="Unplaced"/>
</dbReference>
<dbReference type="PANTHER" id="PTHR23120">
    <property type="entry name" value="MAESTRO-RELATED HEAT DOMAIN-CONTAINING"/>
    <property type="match status" value="1"/>
</dbReference>
<feature type="compositionally biased region" description="Polar residues" evidence="1">
    <location>
        <begin position="148"/>
        <end position="158"/>
    </location>
</feature>
<feature type="region of interest" description="Disordered" evidence="1">
    <location>
        <begin position="1"/>
        <end position="35"/>
    </location>
</feature>
<proteinExistence type="predicted"/>
<reference evidence="3" key="1">
    <citation type="submission" date="2025-08" db="UniProtKB">
        <authorList>
            <consortium name="RefSeq"/>
        </authorList>
    </citation>
    <scope>IDENTIFICATION</scope>
</reference>
<protein>
    <submittedName>
        <fullName evidence="3">Uncharacterized protein LOC102386134</fullName>
    </submittedName>
</protein>
<organism evidence="2 3">
    <name type="scientific">Alligator sinensis</name>
    <name type="common">Chinese alligator</name>
    <dbReference type="NCBI Taxonomy" id="38654"/>
    <lineage>
        <taxon>Eukaryota</taxon>
        <taxon>Metazoa</taxon>
        <taxon>Chordata</taxon>
        <taxon>Craniata</taxon>
        <taxon>Vertebrata</taxon>
        <taxon>Euteleostomi</taxon>
        <taxon>Archelosauria</taxon>
        <taxon>Archosauria</taxon>
        <taxon>Crocodylia</taxon>
        <taxon>Alligatoridae</taxon>
        <taxon>Alligatorinae</taxon>
        <taxon>Alligator</taxon>
    </lineage>
</organism>
<feature type="compositionally biased region" description="Basic residues" evidence="1">
    <location>
        <begin position="1"/>
        <end position="12"/>
    </location>
</feature>
<dbReference type="KEGG" id="asn:102386134"/>
<feature type="region of interest" description="Disordered" evidence="1">
    <location>
        <begin position="85"/>
        <end position="160"/>
    </location>
</feature>
<dbReference type="GeneID" id="102386134"/>
<dbReference type="AlphaFoldDB" id="A0A3Q0FKM0"/>
<evidence type="ECO:0000313" key="3">
    <source>
        <dbReference type="RefSeq" id="XP_025048181.1"/>
    </source>
</evidence>